<accession>M6GB12</accession>
<sequence length="56" mass="6676">MKRIYSYPFHLEKLHSDVFSGWFNAFSEKLKTSIFQALDNTAGIPRNKEETEKNFY</sequence>
<dbReference type="EMBL" id="AFLW02000192">
    <property type="protein sequence ID" value="EMM80512.1"/>
    <property type="molecule type" value="Genomic_DNA"/>
</dbReference>
<organism evidence="1 2">
    <name type="scientific">Leptospira interrogans str. 2006001854</name>
    <dbReference type="NCBI Taxonomy" id="1001590"/>
    <lineage>
        <taxon>Bacteria</taxon>
        <taxon>Pseudomonadati</taxon>
        <taxon>Spirochaetota</taxon>
        <taxon>Spirochaetia</taxon>
        <taxon>Leptospirales</taxon>
        <taxon>Leptospiraceae</taxon>
        <taxon>Leptospira</taxon>
    </lineage>
</organism>
<protein>
    <submittedName>
        <fullName evidence="1">Uncharacterized protein</fullName>
    </submittedName>
</protein>
<dbReference type="Proteomes" id="UP000012128">
    <property type="component" value="Unassembled WGS sequence"/>
</dbReference>
<evidence type="ECO:0000313" key="2">
    <source>
        <dbReference type="Proteomes" id="UP000012128"/>
    </source>
</evidence>
<name>M6GB12_LEPIR</name>
<reference evidence="1 2" key="1">
    <citation type="submission" date="2013-01" db="EMBL/GenBank/DDBJ databases">
        <authorList>
            <person name="Harkins D.M."/>
            <person name="Durkin A.S."/>
            <person name="Brinkac L.M."/>
            <person name="Haft D.H."/>
            <person name="Selengut J.D."/>
            <person name="Sanka R."/>
            <person name="DePew J."/>
            <person name="Purushe J."/>
            <person name="Hospenthal D.R."/>
            <person name="Murray C.K."/>
            <person name="Pimentel G."/>
            <person name="Wasfy M."/>
            <person name="Parker T."/>
            <person name="Miller R.S."/>
            <person name="Vinetz J.M."/>
            <person name="Sutton G.G."/>
            <person name="Nierman W.C."/>
            <person name="Fouts D.E."/>
        </authorList>
    </citation>
    <scope>NUCLEOTIDE SEQUENCE [LARGE SCALE GENOMIC DNA]</scope>
    <source>
        <strain evidence="1 2">2006001854</strain>
    </source>
</reference>
<comment type="caution">
    <text evidence="1">The sequence shown here is derived from an EMBL/GenBank/DDBJ whole genome shotgun (WGS) entry which is preliminary data.</text>
</comment>
<gene>
    <name evidence="1" type="ORF">LEP1GSC037_2142</name>
</gene>
<proteinExistence type="predicted"/>
<evidence type="ECO:0000313" key="1">
    <source>
        <dbReference type="EMBL" id="EMM80512.1"/>
    </source>
</evidence>
<dbReference type="AlphaFoldDB" id="M6GB12"/>